<evidence type="ECO:0000313" key="2">
    <source>
        <dbReference type="MGI" id="MGI:2442867"/>
    </source>
</evidence>
<gene>
    <name evidence="2" type="primary">E030011O05Rik</name>
</gene>
<reference evidence="1" key="6">
    <citation type="journal article" date="2002" name="Nature">
        <title>Analysis of the mouse transcriptome based on functional annotation of 60,770 full-length cDNAs.</title>
        <authorList>
            <consortium name="The FANTOM Consortium and the RIKEN Genome Exploration Research Group Phase I and II Team"/>
        </authorList>
    </citation>
    <scope>NUCLEOTIDE SEQUENCE</scope>
    <source>
        <strain evidence="1">C57BL/6J</strain>
        <tissue evidence="1">Lung</tissue>
    </source>
</reference>
<dbReference type="MGI" id="MGI:2442867">
    <property type="gene designation" value="E030011O05Rik"/>
</dbReference>
<reference evidence="1" key="3">
    <citation type="journal article" date="2000" name="Genome Res.">
        <title>RIKEN integrated sequence analysis (RISA) system--384-format sequencing pipeline with 384 multicapillary sequencer.</title>
        <authorList>
            <person name="Shibata K."/>
            <person name="Itoh M."/>
            <person name="Aizawa K."/>
            <person name="Nagaoka S."/>
            <person name="Sasaki N."/>
            <person name="Carninci P."/>
            <person name="Konno H."/>
            <person name="Akiyama J."/>
            <person name="Nishi K."/>
            <person name="Kitsunai T."/>
            <person name="Tashiro H."/>
            <person name="Itoh M."/>
            <person name="Sumi N."/>
            <person name="Ishii Y."/>
            <person name="Nakamura S."/>
            <person name="Hazama M."/>
            <person name="Nishine T."/>
            <person name="Harada A."/>
            <person name="Yamamoto R."/>
            <person name="Matsumoto H."/>
            <person name="Sakaguchi S."/>
            <person name="Ikegami T."/>
            <person name="Kashiwagi K."/>
            <person name="Fujiwake S."/>
            <person name="Inoue K."/>
            <person name="Togawa Y."/>
            <person name="Izawa M."/>
            <person name="Ohara E."/>
            <person name="Watahiki M."/>
            <person name="Yoneda Y."/>
            <person name="Ishikawa T."/>
            <person name="Ozawa K."/>
            <person name="Tanaka T."/>
            <person name="Matsuura S."/>
            <person name="Kawai J."/>
            <person name="Okazaki Y."/>
            <person name="Muramatsu M."/>
            <person name="Inoue Y."/>
            <person name="Kira A."/>
            <person name="Hayashizaki Y."/>
        </authorList>
    </citation>
    <scope>NUCLEOTIDE SEQUENCE</scope>
    <source>
        <strain evidence="1">C57BL/6J</strain>
        <tissue evidence="1">Lung</tissue>
    </source>
</reference>
<sequence>MWSTSQPGVEESRGRMRLVTPEPRELAECGLPRSQHLRVSEGPPLAPQSWPSIMGAILLLRAGPGRPRPREGVGTAFGTLSKYSLRGACSLSLPHRAKQECRSKSYSGGTPGTRLLVFSPNLSPASRRPKCLFGGLDCLLHGSSMG</sequence>
<evidence type="ECO:0000313" key="1">
    <source>
        <dbReference type="EMBL" id="BAC35276.1"/>
    </source>
</evidence>
<reference evidence="1" key="2">
    <citation type="journal article" date="2000" name="Genome Res.">
        <title>Normalization and subtraction of cap-trapper-selected cDNAs to prepare full-length cDNA libraries for rapid discovery of new genes.</title>
        <authorList>
            <person name="Carninci P."/>
            <person name="Shibata Y."/>
            <person name="Hayatsu N."/>
            <person name="Sugahara Y."/>
            <person name="Shibata K."/>
            <person name="Itoh M."/>
            <person name="Konno H."/>
            <person name="Okazaki Y."/>
            <person name="Muramatsu M."/>
            <person name="Hayashizaki Y."/>
        </authorList>
    </citation>
    <scope>NUCLEOTIDE SEQUENCE</scope>
    <source>
        <strain evidence="1">C57BL/6J</strain>
        <tissue evidence="1">Lung</tissue>
    </source>
</reference>
<dbReference type="AGR" id="MGI:2442867"/>
<proteinExistence type="evidence at transcript level"/>
<dbReference type="EMBL" id="AK053135">
    <property type="protein sequence ID" value="BAC35276.1"/>
    <property type="molecule type" value="mRNA"/>
</dbReference>
<reference evidence="1" key="7">
    <citation type="journal article" date="2005" name="Science">
        <title>The Transcriptional Landscape of the Mammalian Genome.</title>
        <authorList>
            <consortium name="The FANTOM Consortium"/>
            <consortium name="Riken Genome Exploration Research Group and Genome Science Group (Genome Network Project Core Group)"/>
        </authorList>
    </citation>
    <scope>NUCLEOTIDE SEQUENCE</scope>
    <source>
        <strain evidence="1">C57BL/6J</strain>
        <tissue evidence="1">Lung</tissue>
    </source>
</reference>
<reference evidence="1" key="4">
    <citation type="journal article" date="2001" name="Nature">
        <title>Functional annotation of a full-length mouse cDNA collection.</title>
        <authorList>
            <consortium name="The RIKEN Genome Exploration Research Group Phase II Team and the FANTOM Consortium"/>
        </authorList>
    </citation>
    <scope>NUCLEOTIDE SEQUENCE</scope>
    <source>
        <strain evidence="1">C57BL/6J</strain>
        <tissue evidence="1">Lung</tissue>
    </source>
</reference>
<reference evidence="1" key="8">
    <citation type="journal article" date="2005" name="Science">
        <title>Antisense Transcription in the Mammalian Transcriptome.</title>
        <authorList>
            <consortium name="RIKEN Genome Exploration Research Group and Genome Science Group (Genome Network Project Core Group) and the FANTOM Consortium"/>
        </authorList>
    </citation>
    <scope>NUCLEOTIDE SEQUENCE</scope>
    <source>
        <strain evidence="1">C57BL/6J</strain>
        <tissue evidence="1">Lung</tissue>
    </source>
</reference>
<reference evidence="1" key="1">
    <citation type="journal article" date="1999" name="Methods Enzymol.">
        <title>High-efficiency full-length cDNA cloning.</title>
        <authorList>
            <person name="Carninci P."/>
            <person name="Hayashizaki Y."/>
        </authorList>
    </citation>
    <scope>NUCLEOTIDE SEQUENCE</scope>
    <source>
        <strain evidence="1">C57BL/6J</strain>
        <tissue evidence="1">Lung</tissue>
    </source>
</reference>
<protein>
    <submittedName>
        <fullName evidence="1">Uncharacterized protein</fullName>
    </submittedName>
</protein>
<organism evidence="1">
    <name type="scientific">Mus musculus</name>
    <name type="common">Mouse</name>
    <dbReference type="NCBI Taxonomy" id="10090"/>
    <lineage>
        <taxon>Eukaryota</taxon>
        <taxon>Metazoa</taxon>
        <taxon>Chordata</taxon>
        <taxon>Craniata</taxon>
        <taxon>Vertebrata</taxon>
        <taxon>Euteleostomi</taxon>
        <taxon>Mammalia</taxon>
        <taxon>Eutheria</taxon>
        <taxon>Euarchontoglires</taxon>
        <taxon>Glires</taxon>
        <taxon>Rodentia</taxon>
        <taxon>Myomorpha</taxon>
        <taxon>Muroidea</taxon>
        <taxon>Muridae</taxon>
        <taxon>Murinae</taxon>
        <taxon>Mus</taxon>
        <taxon>Mus</taxon>
    </lineage>
</organism>
<name>Q8C6V2_MOUSE</name>
<dbReference type="AlphaFoldDB" id="Q8C6V2"/>
<accession>Q8C6V2</accession>
<reference evidence="1" key="5">
    <citation type="submission" date="2001-07" db="EMBL/GenBank/DDBJ databases">
        <authorList>
            <person name="Adachi J."/>
            <person name="Aizawa K."/>
            <person name="Akimura T."/>
            <person name="Arakawa T."/>
            <person name="Bono H."/>
            <person name="Carninci P."/>
            <person name="Fukuda S."/>
            <person name="Furuno M."/>
            <person name="Hanagaki T."/>
            <person name="Hara A."/>
            <person name="Hashizume W."/>
            <person name="Hayashida K."/>
            <person name="Hayatsu N."/>
            <person name="Hiramoto K."/>
            <person name="Hiraoka T."/>
            <person name="Hirozane T."/>
            <person name="Hori F."/>
            <person name="Imotani K."/>
            <person name="Ishii Y."/>
            <person name="Itoh M."/>
            <person name="Kagawa I."/>
            <person name="Kasukawa T."/>
            <person name="Katoh H."/>
            <person name="Kawai J."/>
            <person name="Kojima Y."/>
            <person name="Kondo S."/>
            <person name="Konno H."/>
            <person name="Kouda M."/>
            <person name="Koya S."/>
            <person name="Kurihara C."/>
            <person name="Matsuyama T."/>
            <person name="Miyazaki A."/>
            <person name="Murata M."/>
            <person name="Nakamura M."/>
            <person name="Nishi K."/>
            <person name="Nomura K."/>
            <person name="Numazaki R."/>
            <person name="Ohno M."/>
            <person name="Ohsato N."/>
            <person name="Okazaki Y."/>
            <person name="Saito R."/>
            <person name="Saitoh H."/>
            <person name="Sakai C."/>
            <person name="Sakai K."/>
            <person name="Sakazume N."/>
            <person name="Sano H."/>
            <person name="Sasaki D."/>
            <person name="Shibata K."/>
            <person name="Shinagawa A."/>
            <person name="Shiraki T."/>
            <person name="Sogabe Y."/>
            <person name="Tagami M."/>
            <person name="Tagawa A."/>
            <person name="Takahashi F."/>
            <person name="Takaku-Akahira S."/>
            <person name="Takeda Y."/>
            <person name="Tanaka T."/>
            <person name="Tomaru A."/>
            <person name="Toya T."/>
            <person name="Yasunishi A."/>
            <person name="Muramatsu M."/>
            <person name="Hayashizaki Y."/>
        </authorList>
    </citation>
    <scope>NUCLEOTIDE SEQUENCE</scope>
    <source>
        <strain evidence="1">C57BL/6J</strain>
        <tissue evidence="1">Lung</tissue>
    </source>
</reference>